<evidence type="ECO:0000256" key="1">
    <source>
        <dbReference type="ARBA" id="ARBA00009211"/>
    </source>
</evidence>
<name>A0ABQ5IDC9_9ASTR</name>
<protein>
    <submittedName>
        <fullName evidence="4">Probable sugar phosphate/phosphate translocator</fullName>
    </submittedName>
</protein>
<dbReference type="Pfam" id="PF01798">
    <property type="entry name" value="Nop"/>
    <property type="match status" value="1"/>
</dbReference>
<dbReference type="Proteomes" id="UP001151760">
    <property type="component" value="Unassembled WGS sequence"/>
</dbReference>
<comment type="similarity">
    <text evidence="1">Belongs to the NOP5/NOP56 family.</text>
</comment>
<feature type="transmembrane region" description="Helical" evidence="2">
    <location>
        <begin position="21"/>
        <end position="43"/>
    </location>
</feature>
<keyword evidence="2" id="KW-0812">Transmembrane</keyword>
<feature type="transmembrane region" description="Helical" evidence="2">
    <location>
        <begin position="81"/>
        <end position="102"/>
    </location>
</feature>
<keyword evidence="2" id="KW-1133">Transmembrane helix</keyword>
<dbReference type="InterPro" id="IPR036070">
    <property type="entry name" value="Nop_dom_sf"/>
</dbReference>
<dbReference type="SMART" id="SM00931">
    <property type="entry name" value="NOSIC"/>
    <property type="match status" value="1"/>
</dbReference>
<feature type="transmembrane region" description="Helical" evidence="2">
    <location>
        <begin position="136"/>
        <end position="153"/>
    </location>
</feature>
<accession>A0ABQ5IDC9</accession>
<dbReference type="Gene3D" id="1.10.287.4070">
    <property type="match status" value="1"/>
</dbReference>
<evidence type="ECO:0000313" key="5">
    <source>
        <dbReference type="Proteomes" id="UP001151760"/>
    </source>
</evidence>
<gene>
    <name evidence="4" type="ORF">Tco_1093239</name>
</gene>
<dbReference type="InterPro" id="IPR045056">
    <property type="entry name" value="Nop56/Nop58"/>
</dbReference>
<dbReference type="PANTHER" id="PTHR10894:SF1">
    <property type="entry name" value="NUCLEOLAR PROTEIN 58"/>
    <property type="match status" value="1"/>
</dbReference>
<feature type="transmembrane region" description="Helical" evidence="2">
    <location>
        <begin position="49"/>
        <end position="69"/>
    </location>
</feature>
<keyword evidence="2" id="KW-0472">Membrane</keyword>
<evidence type="ECO:0000256" key="2">
    <source>
        <dbReference type="SAM" id="Phobius"/>
    </source>
</evidence>
<reference evidence="4" key="2">
    <citation type="submission" date="2022-01" db="EMBL/GenBank/DDBJ databases">
        <authorList>
            <person name="Yamashiro T."/>
            <person name="Shiraishi A."/>
            <person name="Satake H."/>
            <person name="Nakayama K."/>
        </authorList>
    </citation>
    <scope>NUCLEOTIDE SEQUENCE</scope>
</reference>
<evidence type="ECO:0000259" key="3">
    <source>
        <dbReference type="SMART" id="SM00931"/>
    </source>
</evidence>
<organism evidence="4 5">
    <name type="scientific">Tanacetum coccineum</name>
    <dbReference type="NCBI Taxonomy" id="301880"/>
    <lineage>
        <taxon>Eukaryota</taxon>
        <taxon>Viridiplantae</taxon>
        <taxon>Streptophyta</taxon>
        <taxon>Embryophyta</taxon>
        <taxon>Tracheophyta</taxon>
        <taxon>Spermatophyta</taxon>
        <taxon>Magnoliopsida</taxon>
        <taxon>eudicotyledons</taxon>
        <taxon>Gunneridae</taxon>
        <taxon>Pentapetalae</taxon>
        <taxon>asterids</taxon>
        <taxon>campanulids</taxon>
        <taxon>Asterales</taxon>
        <taxon>Asteraceae</taxon>
        <taxon>Asteroideae</taxon>
        <taxon>Anthemideae</taxon>
        <taxon>Anthemidinae</taxon>
        <taxon>Tanacetum</taxon>
    </lineage>
</organism>
<proteinExistence type="inferred from homology"/>
<dbReference type="EMBL" id="BQNB010020606">
    <property type="protein sequence ID" value="GJT97721.1"/>
    <property type="molecule type" value="Genomic_DNA"/>
</dbReference>
<dbReference type="PANTHER" id="PTHR10894">
    <property type="entry name" value="NUCLEOLAR PROTEIN 5 NUCLEOLAR PROTEIN NOP5 NOP58"/>
    <property type="match status" value="1"/>
</dbReference>
<keyword evidence="5" id="KW-1185">Reference proteome</keyword>
<dbReference type="InterPro" id="IPR002687">
    <property type="entry name" value="Nop_dom"/>
</dbReference>
<feature type="domain" description="NOSIC" evidence="3">
    <location>
        <begin position="312"/>
        <end position="364"/>
    </location>
</feature>
<evidence type="ECO:0000313" key="4">
    <source>
        <dbReference type="EMBL" id="GJT97721.1"/>
    </source>
</evidence>
<comment type="caution">
    <text evidence="4">The sequence shown here is derived from an EMBL/GenBank/DDBJ whole genome shotgun (WGS) entry which is preliminary data.</text>
</comment>
<dbReference type="SUPFAM" id="SSF89124">
    <property type="entry name" value="Nop domain"/>
    <property type="match status" value="1"/>
</dbReference>
<reference evidence="4" key="1">
    <citation type="journal article" date="2022" name="Int. J. Mol. Sci.">
        <title>Draft Genome of Tanacetum Coccineum: Genomic Comparison of Closely Related Tanacetum-Family Plants.</title>
        <authorList>
            <person name="Yamashiro T."/>
            <person name="Shiraishi A."/>
            <person name="Nakayama K."/>
            <person name="Satake H."/>
        </authorList>
    </citation>
    <scope>NUCLEOTIDE SEQUENCE</scope>
</reference>
<sequence>MLKALMPVAVYILGVLFKRDVFKNMIMLNMLSISLGVAIAAYGEAKFSTLGVMLQLGAVLFEATRLVLIQILEESSFRFDYFVFWTNSFCAFALNLAVFLLVGKTSALTMNVAGVVKDWLLIAFSWSVIKNTVTPINLFGYGIAFLGIGYNNYVKLQALKAKEAEKKVAQAGDESGKLLDDKDEKLAKKIESDILEEIEVGLEVDLLMEGGAGGEGRNAVGPAEIVQCPEIVQCLRMAVSWRGVYTNTAMAVIPERPQRGRLILGYVTEIVSSVRTPYLGEAFTLTQPWRLLHLSDHVQLRPREGVKKVDTMIIQAIRLLVDLDKELNTYAMRVREWYGWHFPELAKIVQDNILYAKAVNFMGYRTNTAKLDFSEVSIYTLFFYLTMVLMRTLDLWLESEFVSCDIESYN</sequence>
<dbReference type="InterPro" id="IPR012976">
    <property type="entry name" value="NOSIC"/>
</dbReference>